<dbReference type="InterPro" id="IPR005467">
    <property type="entry name" value="His_kinase_dom"/>
</dbReference>
<proteinExistence type="predicted"/>
<evidence type="ECO:0000313" key="9">
    <source>
        <dbReference type="EMBL" id="MSU07199.1"/>
    </source>
</evidence>
<dbReference type="EMBL" id="VUNN01000030">
    <property type="protein sequence ID" value="MSU07199.1"/>
    <property type="molecule type" value="Genomic_DNA"/>
</dbReference>
<dbReference type="SUPFAM" id="SSF55874">
    <property type="entry name" value="ATPase domain of HSP90 chaperone/DNA topoisomerase II/histidine kinase"/>
    <property type="match status" value="1"/>
</dbReference>
<gene>
    <name evidence="9" type="ORF">FYJ80_10550</name>
</gene>
<evidence type="ECO:0000256" key="5">
    <source>
        <dbReference type="ARBA" id="ARBA00022777"/>
    </source>
</evidence>
<feature type="transmembrane region" description="Helical" evidence="7">
    <location>
        <begin position="183"/>
        <end position="200"/>
    </location>
</feature>
<evidence type="ECO:0000259" key="8">
    <source>
        <dbReference type="PROSITE" id="PS50109"/>
    </source>
</evidence>
<evidence type="ECO:0000256" key="4">
    <source>
        <dbReference type="ARBA" id="ARBA00022741"/>
    </source>
</evidence>
<dbReference type="SMART" id="SM00387">
    <property type="entry name" value="HATPase_c"/>
    <property type="match status" value="1"/>
</dbReference>
<reference evidence="9 10" key="1">
    <citation type="submission" date="2019-08" db="EMBL/GenBank/DDBJ databases">
        <title>In-depth cultivation of the pig gut microbiome towards novel bacterial diversity and tailored functional studies.</title>
        <authorList>
            <person name="Wylensek D."/>
            <person name="Hitch T.C.A."/>
            <person name="Clavel T."/>
        </authorList>
    </citation>
    <scope>NUCLEOTIDE SEQUENCE [LARGE SCALE GENOMIC DNA]</scope>
    <source>
        <strain evidence="9 10">NM-380-WT-3C1</strain>
    </source>
</reference>
<keyword evidence="7" id="KW-0472">Membrane</keyword>
<dbReference type="PANTHER" id="PTHR44936:SF10">
    <property type="entry name" value="SENSOR PROTEIN RSTB"/>
    <property type="match status" value="1"/>
</dbReference>
<sequence>MLLIIILLMLISSIIFLLFARNRRSLLIFLMMSSLSIFIISILIYVAKKGGIADDTSLLLFGFSSIRYYFQYLPLTLGQLGYLVAFGRFTFPFIIIANALDFSYFDFAVKMRKKIYYFAILPLISLVLYIPRIFETTATKQTFVLKIFIYGSRTWIFLYILIALFIMVYEYYSITSLFFRRRFIPKILILASVAIIYSLYAPQDPAQIYLFYKNDYMWMLGLWYLNKGLSTPFYFVVMVLSISCSFVGFISLIKYMSTILDQEREEVVLKQKARAASIGVSAFIHGTKNELLASRVLISRLEKSGVEGSDIEALKSLNDNLIIRMQRLYSTLREQTMKLSLVSLDSVINKALEISIATHPDIKIKITDYDKKILILASSFELAEAISNIIINGWEAMKCDGKIEVIIRLERLWVSISILDRGPGIPKALKRKIWEPFYSSKNSSSNWGMGMYYSRKIINSHLGSIRFEKRDGGGTIFQILLPRYGRLKGGL</sequence>
<dbReference type="PROSITE" id="PS50109">
    <property type="entry name" value="HIS_KIN"/>
    <property type="match status" value="1"/>
</dbReference>
<comment type="caution">
    <text evidence="9">The sequence shown here is derived from an EMBL/GenBank/DDBJ whole genome shotgun (WGS) entry which is preliminary data.</text>
</comment>
<keyword evidence="6" id="KW-0067">ATP-binding</keyword>
<dbReference type="Gene3D" id="3.30.565.10">
    <property type="entry name" value="Histidine kinase-like ATPase, C-terminal domain"/>
    <property type="match status" value="1"/>
</dbReference>
<evidence type="ECO:0000256" key="2">
    <source>
        <dbReference type="ARBA" id="ARBA00012438"/>
    </source>
</evidence>
<feature type="transmembrane region" description="Helical" evidence="7">
    <location>
        <begin position="115"/>
        <end position="134"/>
    </location>
</feature>
<dbReference type="CDD" id="cd00075">
    <property type="entry name" value="HATPase"/>
    <property type="match status" value="1"/>
</dbReference>
<dbReference type="InterPro" id="IPR003594">
    <property type="entry name" value="HATPase_dom"/>
</dbReference>
<dbReference type="EC" id="2.7.13.3" evidence="2"/>
<keyword evidence="3" id="KW-0808">Transferase</keyword>
<protein>
    <recommendedName>
        <fullName evidence="2">histidine kinase</fullName>
        <ecNumber evidence="2">2.7.13.3</ecNumber>
    </recommendedName>
</protein>
<name>A0A7X2PE37_9SPIO</name>
<comment type="catalytic activity">
    <reaction evidence="1">
        <text>ATP + protein L-histidine = ADP + protein N-phospho-L-histidine.</text>
        <dbReference type="EC" id="2.7.13.3"/>
    </reaction>
</comment>
<dbReference type="GO" id="GO:0004673">
    <property type="term" value="F:protein histidine kinase activity"/>
    <property type="evidence" value="ECO:0007669"/>
    <property type="project" value="UniProtKB-EC"/>
</dbReference>
<keyword evidence="5" id="KW-0418">Kinase</keyword>
<feature type="domain" description="Histidine kinase" evidence="8">
    <location>
        <begin position="282"/>
        <end position="485"/>
    </location>
</feature>
<evidence type="ECO:0000256" key="7">
    <source>
        <dbReference type="SAM" id="Phobius"/>
    </source>
</evidence>
<dbReference type="PRINTS" id="PR00344">
    <property type="entry name" value="BCTRLSENSOR"/>
</dbReference>
<evidence type="ECO:0000256" key="6">
    <source>
        <dbReference type="ARBA" id="ARBA00022840"/>
    </source>
</evidence>
<evidence type="ECO:0000313" key="10">
    <source>
        <dbReference type="Proteomes" id="UP000460549"/>
    </source>
</evidence>
<feature type="transmembrane region" description="Helical" evidence="7">
    <location>
        <begin position="154"/>
        <end position="171"/>
    </location>
</feature>
<dbReference type="InterPro" id="IPR036890">
    <property type="entry name" value="HATPase_C_sf"/>
</dbReference>
<dbReference type="GO" id="GO:0005524">
    <property type="term" value="F:ATP binding"/>
    <property type="evidence" value="ECO:0007669"/>
    <property type="project" value="UniProtKB-KW"/>
</dbReference>
<dbReference type="AlphaFoldDB" id="A0A7X2PE37"/>
<feature type="transmembrane region" description="Helical" evidence="7">
    <location>
        <begin position="233"/>
        <end position="253"/>
    </location>
</feature>
<dbReference type="PANTHER" id="PTHR44936">
    <property type="entry name" value="SENSOR PROTEIN CREC"/>
    <property type="match status" value="1"/>
</dbReference>
<evidence type="ECO:0000256" key="1">
    <source>
        <dbReference type="ARBA" id="ARBA00000085"/>
    </source>
</evidence>
<keyword evidence="7" id="KW-1133">Transmembrane helix</keyword>
<dbReference type="Proteomes" id="UP000460549">
    <property type="component" value="Unassembled WGS sequence"/>
</dbReference>
<keyword evidence="10" id="KW-1185">Reference proteome</keyword>
<evidence type="ECO:0000256" key="3">
    <source>
        <dbReference type="ARBA" id="ARBA00022679"/>
    </source>
</evidence>
<keyword evidence="7" id="KW-0812">Transmembrane</keyword>
<accession>A0A7X2PE37</accession>
<dbReference type="RefSeq" id="WP_154426745.1">
    <property type="nucleotide sequence ID" value="NZ_VUNN01000030.1"/>
</dbReference>
<keyword evidence="4" id="KW-0547">Nucleotide-binding</keyword>
<dbReference type="InterPro" id="IPR004358">
    <property type="entry name" value="Sig_transdc_His_kin-like_C"/>
</dbReference>
<dbReference type="InterPro" id="IPR050980">
    <property type="entry name" value="2C_sensor_his_kinase"/>
</dbReference>
<feature type="transmembrane region" description="Helical" evidence="7">
    <location>
        <begin position="27"/>
        <end position="46"/>
    </location>
</feature>
<dbReference type="Pfam" id="PF02518">
    <property type="entry name" value="HATPase_c"/>
    <property type="match status" value="1"/>
</dbReference>
<organism evidence="9 10">
    <name type="scientific">Bullifex porci</name>
    <dbReference type="NCBI Taxonomy" id="2606638"/>
    <lineage>
        <taxon>Bacteria</taxon>
        <taxon>Pseudomonadati</taxon>
        <taxon>Spirochaetota</taxon>
        <taxon>Spirochaetia</taxon>
        <taxon>Spirochaetales</taxon>
        <taxon>Spirochaetaceae</taxon>
        <taxon>Bullifex</taxon>
    </lineage>
</organism>
<feature type="transmembrane region" description="Helical" evidence="7">
    <location>
        <begin position="80"/>
        <end position="103"/>
    </location>
</feature>